<protein>
    <submittedName>
        <fullName evidence="1">Uncharacterized protein</fullName>
    </submittedName>
</protein>
<name>A0A3M7PV09_BRAPC</name>
<keyword evidence="2" id="KW-1185">Reference proteome</keyword>
<proteinExistence type="predicted"/>
<evidence type="ECO:0000313" key="1">
    <source>
        <dbReference type="EMBL" id="RNA02986.1"/>
    </source>
</evidence>
<sequence>MTFKFNQNSKLIYLLFTRWAQDSQVLLDLTEIFCHSKSPFERSNSSIYQTSLNLNAGEKAMTENTTSQETSNVVKTALTKHANPVPCDLCGELMKNIKGCVCIN</sequence>
<dbReference type="AlphaFoldDB" id="A0A3M7PV09"/>
<gene>
    <name evidence="1" type="ORF">BpHYR1_039854</name>
</gene>
<organism evidence="1 2">
    <name type="scientific">Brachionus plicatilis</name>
    <name type="common">Marine rotifer</name>
    <name type="synonym">Brachionus muelleri</name>
    <dbReference type="NCBI Taxonomy" id="10195"/>
    <lineage>
        <taxon>Eukaryota</taxon>
        <taxon>Metazoa</taxon>
        <taxon>Spiralia</taxon>
        <taxon>Gnathifera</taxon>
        <taxon>Rotifera</taxon>
        <taxon>Eurotatoria</taxon>
        <taxon>Monogononta</taxon>
        <taxon>Pseudotrocha</taxon>
        <taxon>Ploima</taxon>
        <taxon>Brachionidae</taxon>
        <taxon>Brachionus</taxon>
    </lineage>
</organism>
<dbReference type="Proteomes" id="UP000276133">
    <property type="component" value="Unassembled WGS sequence"/>
</dbReference>
<dbReference type="EMBL" id="REGN01008687">
    <property type="protein sequence ID" value="RNA02986.1"/>
    <property type="molecule type" value="Genomic_DNA"/>
</dbReference>
<reference evidence="1 2" key="1">
    <citation type="journal article" date="2018" name="Sci. Rep.">
        <title>Genomic signatures of local adaptation to the degree of environmental predictability in rotifers.</title>
        <authorList>
            <person name="Franch-Gras L."/>
            <person name="Hahn C."/>
            <person name="Garcia-Roger E.M."/>
            <person name="Carmona M.J."/>
            <person name="Serra M."/>
            <person name="Gomez A."/>
        </authorList>
    </citation>
    <scope>NUCLEOTIDE SEQUENCE [LARGE SCALE GENOMIC DNA]</scope>
    <source>
        <strain evidence="1">HYR1</strain>
    </source>
</reference>
<accession>A0A3M7PV09</accession>
<evidence type="ECO:0000313" key="2">
    <source>
        <dbReference type="Proteomes" id="UP000276133"/>
    </source>
</evidence>
<comment type="caution">
    <text evidence="1">The sequence shown here is derived from an EMBL/GenBank/DDBJ whole genome shotgun (WGS) entry which is preliminary data.</text>
</comment>